<accession>A0ABU7F702</accession>
<sequence>MYDVSVRSDWGNRKKLCFVMWNCLAPKNQRDDIEEHLKGEFWHFESTHNSSDFFYHVYSISLSLQQLTASLIGMKLSMMSAWMKEKAIVTLPSFHYRTKQGCRGLNHYLSYPFPPK</sequence>
<reference evidence="1 2" key="1">
    <citation type="submission" date="2021-06" db="EMBL/GenBank/DDBJ databases">
        <authorList>
            <person name="Palmer J.M."/>
        </authorList>
    </citation>
    <scope>NUCLEOTIDE SEQUENCE [LARGE SCALE GENOMIC DNA]</scope>
    <source>
        <strain evidence="1 2">CL_MEX2019</strain>
        <tissue evidence="1">Muscle</tissue>
    </source>
</reference>
<comment type="caution">
    <text evidence="1">The sequence shown here is derived from an EMBL/GenBank/DDBJ whole genome shotgun (WGS) entry which is preliminary data.</text>
</comment>
<keyword evidence="2" id="KW-1185">Reference proteome</keyword>
<organism evidence="1 2">
    <name type="scientific">Characodon lateralis</name>
    <dbReference type="NCBI Taxonomy" id="208331"/>
    <lineage>
        <taxon>Eukaryota</taxon>
        <taxon>Metazoa</taxon>
        <taxon>Chordata</taxon>
        <taxon>Craniata</taxon>
        <taxon>Vertebrata</taxon>
        <taxon>Euteleostomi</taxon>
        <taxon>Actinopterygii</taxon>
        <taxon>Neopterygii</taxon>
        <taxon>Teleostei</taxon>
        <taxon>Neoteleostei</taxon>
        <taxon>Acanthomorphata</taxon>
        <taxon>Ovalentaria</taxon>
        <taxon>Atherinomorphae</taxon>
        <taxon>Cyprinodontiformes</taxon>
        <taxon>Goodeidae</taxon>
        <taxon>Characodon</taxon>
    </lineage>
</organism>
<dbReference type="EMBL" id="JAHUTJ010076983">
    <property type="protein sequence ID" value="MED6294967.1"/>
    <property type="molecule type" value="Genomic_DNA"/>
</dbReference>
<protein>
    <submittedName>
        <fullName evidence="1">Uncharacterized protein</fullName>
    </submittedName>
</protein>
<name>A0ABU7F702_9TELE</name>
<evidence type="ECO:0000313" key="2">
    <source>
        <dbReference type="Proteomes" id="UP001352852"/>
    </source>
</evidence>
<proteinExistence type="predicted"/>
<gene>
    <name evidence="1" type="ORF">CHARACLAT_026506</name>
</gene>
<evidence type="ECO:0000313" key="1">
    <source>
        <dbReference type="EMBL" id="MED6294967.1"/>
    </source>
</evidence>
<dbReference type="Proteomes" id="UP001352852">
    <property type="component" value="Unassembled WGS sequence"/>
</dbReference>